<feature type="signal peptide" evidence="1">
    <location>
        <begin position="1"/>
        <end position="28"/>
    </location>
</feature>
<keyword evidence="5" id="KW-1185">Reference proteome</keyword>
<evidence type="ECO:0000256" key="1">
    <source>
        <dbReference type="SAM" id="SignalP"/>
    </source>
</evidence>
<dbReference type="InterPro" id="IPR048527">
    <property type="entry name" value="Sde182_C"/>
</dbReference>
<dbReference type="Pfam" id="PF07632">
    <property type="entry name" value="Sde182_NH-like"/>
    <property type="match status" value="1"/>
</dbReference>
<dbReference type="RefSeq" id="WP_152756890.1">
    <property type="nucleotide sequence ID" value="NZ_WHLY01000002.1"/>
</dbReference>
<sequence length="537" mass="59705">MNPIPKYFLCISTIAFTALCLLSNPATAQNVEKQLKPRIVVTADPELDDNNSLIRLLLYSSDLEIEGLVYASSMFHWKGNGKGKKWFVPGREYTRFGLDTCPCPSWRWADKERFIHEAVEAYEKVYPNLKIHNPGYPAPAVLKSKIRYGNIEFDGDISQDSPGSELIKSLILDDKPGQLFITAWGGQSTIARALKSIQEQYQYTTEWENMQSKIARKVVLLPSGDQDDTYATYIQLNWPAIEYRQFRLGPNYGYGAQLRASQDNASYLTPAWMQENVSSRGPLGTLYRVWGDGKQMVPGDKLDYFGLDGFSNEELKRMGYKVWMPVQPKGSWLGEGDNHTFMNMLGNGLRAYEAGFYGGWGGRDTGNQAIFNFSMPASGSSAPDTSAAAMANALSTLNQANKNATETYPNFFPQAQRDFAARLAWSVTGTYAKANHEPVVKIAGPLHIMAVAGDKIRLNGVVSDPDGNAVSVKWWQFRVGTYPGQVSILNPESLQTEIQIPKDAIGGQTIHLIIEATDQGTPALTRYQRVIVTIRSS</sequence>
<dbReference type="Gene3D" id="3.90.245.10">
    <property type="entry name" value="Ribonucleoside hydrolase-like"/>
    <property type="match status" value="1"/>
</dbReference>
<gene>
    <name evidence="4" type="ORF">GBK04_03505</name>
</gene>
<dbReference type="GO" id="GO:0016799">
    <property type="term" value="F:hydrolase activity, hydrolyzing N-glycosyl compounds"/>
    <property type="evidence" value="ECO:0007669"/>
    <property type="project" value="InterPro"/>
</dbReference>
<dbReference type="Proteomes" id="UP000479293">
    <property type="component" value="Unassembled WGS sequence"/>
</dbReference>
<protein>
    <submittedName>
        <fullName evidence="4">DUF1593 domain-containing protein</fullName>
    </submittedName>
</protein>
<dbReference type="AlphaFoldDB" id="A0A7C9BA71"/>
<evidence type="ECO:0000313" key="5">
    <source>
        <dbReference type="Proteomes" id="UP000479293"/>
    </source>
</evidence>
<name>A0A7C9BA71_9BACT</name>
<dbReference type="InterPro" id="IPR013783">
    <property type="entry name" value="Ig-like_fold"/>
</dbReference>
<dbReference type="Pfam" id="PF21027">
    <property type="entry name" value="Sde0182_C"/>
    <property type="match status" value="1"/>
</dbReference>
<dbReference type="EMBL" id="WHLY01000002">
    <property type="protein sequence ID" value="MPR32436.1"/>
    <property type="molecule type" value="Genomic_DNA"/>
</dbReference>
<evidence type="ECO:0000259" key="3">
    <source>
        <dbReference type="Pfam" id="PF21027"/>
    </source>
</evidence>
<organism evidence="4 5">
    <name type="scientific">Salmonirosea aquatica</name>
    <dbReference type="NCBI Taxonomy" id="2654236"/>
    <lineage>
        <taxon>Bacteria</taxon>
        <taxon>Pseudomonadati</taxon>
        <taxon>Bacteroidota</taxon>
        <taxon>Cytophagia</taxon>
        <taxon>Cytophagales</taxon>
        <taxon>Spirosomataceae</taxon>
        <taxon>Salmonirosea</taxon>
    </lineage>
</organism>
<proteinExistence type="predicted"/>
<dbReference type="InterPro" id="IPR011483">
    <property type="entry name" value="Sde182_NH-like"/>
</dbReference>
<feature type="domain" description="Cellulose-binding Sde182 C-terminal" evidence="3">
    <location>
        <begin position="457"/>
        <end position="534"/>
    </location>
</feature>
<evidence type="ECO:0000259" key="2">
    <source>
        <dbReference type="Pfam" id="PF07632"/>
    </source>
</evidence>
<dbReference type="InterPro" id="IPR036452">
    <property type="entry name" value="Ribo_hydro-like"/>
</dbReference>
<feature type="domain" description="Cellulose-binding Sde182 nucleoside hydrolase-like" evidence="2">
    <location>
        <begin position="38"/>
        <end position="363"/>
    </location>
</feature>
<evidence type="ECO:0000313" key="4">
    <source>
        <dbReference type="EMBL" id="MPR32436.1"/>
    </source>
</evidence>
<keyword evidence="1" id="KW-0732">Signal</keyword>
<feature type="chain" id="PRO_5028801730" evidence="1">
    <location>
        <begin position="29"/>
        <end position="537"/>
    </location>
</feature>
<dbReference type="Gene3D" id="2.60.40.10">
    <property type="entry name" value="Immunoglobulins"/>
    <property type="match status" value="1"/>
</dbReference>
<comment type="caution">
    <text evidence="4">The sequence shown here is derived from an EMBL/GenBank/DDBJ whole genome shotgun (WGS) entry which is preliminary data.</text>
</comment>
<accession>A0A7C9BA71</accession>
<reference evidence="4 5" key="1">
    <citation type="submission" date="2019-10" db="EMBL/GenBank/DDBJ databases">
        <title>Draft Genome Sequence of Cytophagaceae sp. SJW1-29.</title>
        <authorList>
            <person name="Choi A."/>
        </authorList>
    </citation>
    <scope>NUCLEOTIDE SEQUENCE [LARGE SCALE GENOMIC DNA]</scope>
    <source>
        <strain evidence="4 5">SJW1-29</strain>
    </source>
</reference>